<evidence type="ECO:0000256" key="5">
    <source>
        <dbReference type="ARBA" id="ARBA00023133"/>
    </source>
</evidence>
<keyword evidence="2 9" id="KW-0963">Cytoplasm</keyword>
<dbReference type="HAMAP" id="MF_00323">
    <property type="entry name" value="Ferrochelatase"/>
    <property type="match status" value="1"/>
</dbReference>
<dbReference type="EC" id="4.98.1.1" evidence="9"/>
<evidence type="ECO:0000256" key="7">
    <source>
        <dbReference type="ARBA" id="ARBA00023244"/>
    </source>
</evidence>
<dbReference type="GO" id="GO:0006783">
    <property type="term" value="P:heme biosynthetic process"/>
    <property type="evidence" value="ECO:0007669"/>
    <property type="project" value="UniProtKB-UniRule"/>
</dbReference>
<name>M5U4P3_9BACT</name>
<comment type="similarity">
    <text evidence="1 9 10">Belongs to the ferrochelatase family.</text>
</comment>
<dbReference type="AlphaFoldDB" id="M5U4P3"/>
<dbReference type="GO" id="GO:0004325">
    <property type="term" value="F:ferrochelatase activity"/>
    <property type="evidence" value="ECO:0007669"/>
    <property type="project" value="UniProtKB-UniRule"/>
</dbReference>
<evidence type="ECO:0000256" key="6">
    <source>
        <dbReference type="ARBA" id="ARBA00023239"/>
    </source>
</evidence>
<evidence type="ECO:0000313" key="13">
    <source>
        <dbReference type="Proteomes" id="UP000011885"/>
    </source>
</evidence>
<keyword evidence="13" id="KW-1185">Reference proteome</keyword>
<evidence type="ECO:0000256" key="11">
    <source>
        <dbReference type="SAM" id="MobiDB-lite"/>
    </source>
</evidence>
<accession>M5U4P3</accession>
<dbReference type="GO" id="GO:0005737">
    <property type="term" value="C:cytoplasm"/>
    <property type="evidence" value="ECO:0007669"/>
    <property type="project" value="UniProtKB-SubCell"/>
</dbReference>
<reference evidence="12 13" key="1">
    <citation type="journal article" date="2013" name="Mar. Genomics">
        <title>Expression of sulfatases in Rhodopirellula baltica and the diversity of sulfatases in the genus Rhodopirellula.</title>
        <authorList>
            <person name="Wegner C.E."/>
            <person name="Richter-Heitmann T."/>
            <person name="Klindworth A."/>
            <person name="Klockow C."/>
            <person name="Richter M."/>
            <person name="Achstetter T."/>
            <person name="Glockner F.O."/>
            <person name="Harder J."/>
        </authorList>
    </citation>
    <scope>NUCLEOTIDE SEQUENCE [LARGE SCALE GENOMIC DNA]</scope>
    <source>
        <strain evidence="12 13">SM41</strain>
    </source>
</reference>
<dbReference type="PANTHER" id="PTHR11108:SF1">
    <property type="entry name" value="FERROCHELATASE, MITOCHONDRIAL"/>
    <property type="match status" value="1"/>
</dbReference>
<evidence type="ECO:0000256" key="10">
    <source>
        <dbReference type="RuleBase" id="RU004185"/>
    </source>
</evidence>
<evidence type="ECO:0000256" key="8">
    <source>
        <dbReference type="ARBA" id="ARBA00024536"/>
    </source>
</evidence>
<feature type="binding site" evidence="9">
    <location>
        <position position="262"/>
    </location>
    <ligand>
        <name>Fe(2+)</name>
        <dbReference type="ChEBI" id="CHEBI:29033"/>
    </ligand>
</feature>
<dbReference type="Pfam" id="PF00762">
    <property type="entry name" value="Ferrochelatase"/>
    <property type="match status" value="1"/>
</dbReference>
<gene>
    <name evidence="9" type="primary">hemH</name>
    <name evidence="12" type="ORF">RSSM_02344</name>
</gene>
<dbReference type="EMBL" id="ANOH01000162">
    <property type="protein sequence ID" value="EMI56219.1"/>
    <property type="molecule type" value="Genomic_DNA"/>
</dbReference>
<dbReference type="CDD" id="cd00419">
    <property type="entry name" value="Ferrochelatase_C"/>
    <property type="match status" value="1"/>
</dbReference>
<evidence type="ECO:0000256" key="3">
    <source>
        <dbReference type="ARBA" id="ARBA00022723"/>
    </source>
</evidence>
<comment type="pathway">
    <text evidence="9">Porphyrin-containing compound metabolism; protoheme biosynthesis; protoheme from protoporphyrin-IX: step 1/1.</text>
</comment>
<evidence type="ECO:0000256" key="9">
    <source>
        <dbReference type="HAMAP-Rule" id="MF_00323"/>
    </source>
</evidence>
<keyword evidence="3 9" id="KW-0479">Metal-binding</keyword>
<keyword evidence="5 9" id="KW-0350">Heme biosynthesis</keyword>
<comment type="catalytic activity">
    <reaction evidence="9">
        <text>heme b + 2 H(+) = protoporphyrin IX + Fe(2+)</text>
        <dbReference type="Rhea" id="RHEA:22584"/>
        <dbReference type="ChEBI" id="CHEBI:15378"/>
        <dbReference type="ChEBI" id="CHEBI:29033"/>
        <dbReference type="ChEBI" id="CHEBI:57306"/>
        <dbReference type="ChEBI" id="CHEBI:60344"/>
        <dbReference type="EC" id="4.98.1.1"/>
    </reaction>
</comment>
<dbReference type="NCBIfam" id="NF000689">
    <property type="entry name" value="PRK00035.2-1"/>
    <property type="match status" value="1"/>
</dbReference>
<dbReference type="PATRIC" id="fig|1263870.3.peg.2494"/>
<comment type="catalytic activity">
    <reaction evidence="8">
        <text>Fe-coproporphyrin III + 2 H(+) = coproporphyrin III + Fe(2+)</text>
        <dbReference type="Rhea" id="RHEA:49572"/>
        <dbReference type="ChEBI" id="CHEBI:15378"/>
        <dbReference type="ChEBI" id="CHEBI:29033"/>
        <dbReference type="ChEBI" id="CHEBI:68438"/>
        <dbReference type="ChEBI" id="CHEBI:131725"/>
        <dbReference type="EC" id="4.99.1.9"/>
    </reaction>
    <physiologicalReaction direction="right-to-left" evidence="8">
        <dbReference type="Rhea" id="RHEA:49574"/>
    </physiologicalReaction>
</comment>
<evidence type="ECO:0000256" key="2">
    <source>
        <dbReference type="ARBA" id="ARBA00022490"/>
    </source>
</evidence>
<proteinExistence type="inferred from homology"/>
<feature type="region of interest" description="Disordered" evidence="11">
    <location>
        <begin position="335"/>
        <end position="354"/>
    </location>
</feature>
<evidence type="ECO:0000256" key="4">
    <source>
        <dbReference type="ARBA" id="ARBA00023004"/>
    </source>
</evidence>
<dbReference type="Proteomes" id="UP000011885">
    <property type="component" value="Unassembled WGS sequence"/>
</dbReference>
<sequence>MPPYDSFMLVSFGGPEGPDDVMPFLENVLRGKNVPRERMLEVAEHYAHFGGVSPINQQNRELLTAIKAEFESHGIDLPVYWGNRNWTPYFTDTLRQMRDDGCQRSLAFFTSMFSCYSGCRQYREDIIRAREEVGEDAPIVEKVRMGFNHPGFVATMADNIQTAAESIGVAPGDTKVLFTAHSIPMSMADNCDYEKQLREASKLVAAACGATDWDLVYQSRSGPPSQPWLEPDVLDAIVRLDDEKKLSSLIILPIGFVSDHMEVLFDLDEEAADLCRERDIKIARAASAGTHPEFVSMIRGLVSERLGLTSEKPAVGDLGPWHDVCPQDCCTYTPRRPASAGRPSSPVGAGRPTS</sequence>
<dbReference type="InterPro" id="IPR033644">
    <property type="entry name" value="Ferrochelatase_C"/>
</dbReference>
<keyword evidence="4 9" id="KW-0408">Iron</keyword>
<protein>
    <recommendedName>
        <fullName evidence="9">Ferrochelatase</fullName>
        <ecNumber evidence="9">4.98.1.1</ecNumber>
    </recommendedName>
    <alternativeName>
        <fullName evidence="9">Heme synthase</fullName>
    </alternativeName>
    <alternativeName>
        <fullName evidence="9">Protoheme ferro-lyase</fullName>
    </alternativeName>
</protein>
<comment type="caution">
    <text evidence="12">The sequence shown here is derived from an EMBL/GenBank/DDBJ whole genome shotgun (WGS) entry which is preliminary data.</text>
</comment>
<dbReference type="NCBIfam" id="TIGR00109">
    <property type="entry name" value="hemH"/>
    <property type="match status" value="1"/>
</dbReference>
<dbReference type="InterPro" id="IPR001015">
    <property type="entry name" value="Ferrochelatase"/>
</dbReference>
<dbReference type="InterPro" id="IPR033659">
    <property type="entry name" value="Ferrochelatase_N"/>
</dbReference>
<evidence type="ECO:0000256" key="1">
    <source>
        <dbReference type="ARBA" id="ARBA00007718"/>
    </source>
</evidence>
<comment type="subcellular location">
    <subcellularLocation>
        <location evidence="9">Cytoplasm</location>
    </subcellularLocation>
</comment>
<keyword evidence="7 9" id="KW-0627">Porphyrin biosynthesis</keyword>
<evidence type="ECO:0000313" key="12">
    <source>
        <dbReference type="EMBL" id="EMI56219.1"/>
    </source>
</evidence>
<dbReference type="Gene3D" id="3.40.50.1400">
    <property type="match status" value="2"/>
</dbReference>
<dbReference type="FunFam" id="3.40.50.1400:FF:000008">
    <property type="entry name" value="Ferrochelatase"/>
    <property type="match status" value="1"/>
</dbReference>
<comment type="function">
    <text evidence="9">Catalyzes the ferrous insertion into protoporphyrin IX.</text>
</comment>
<dbReference type="PANTHER" id="PTHR11108">
    <property type="entry name" value="FERROCHELATASE"/>
    <property type="match status" value="1"/>
</dbReference>
<keyword evidence="6 9" id="KW-0456">Lyase</keyword>
<feature type="binding site" evidence="9">
    <location>
        <position position="181"/>
    </location>
    <ligand>
        <name>Fe(2+)</name>
        <dbReference type="ChEBI" id="CHEBI:29033"/>
    </ligand>
</feature>
<dbReference type="UniPathway" id="UPA00252">
    <property type="reaction ID" value="UER00325"/>
</dbReference>
<organism evidence="12 13">
    <name type="scientific">Rhodopirellula sallentina SM41</name>
    <dbReference type="NCBI Taxonomy" id="1263870"/>
    <lineage>
        <taxon>Bacteria</taxon>
        <taxon>Pseudomonadati</taxon>
        <taxon>Planctomycetota</taxon>
        <taxon>Planctomycetia</taxon>
        <taxon>Pirellulales</taxon>
        <taxon>Pirellulaceae</taxon>
        <taxon>Rhodopirellula</taxon>
    </lineage>
</organism>
<dbReference type="CDD" id="cd03411">
    <property type="entry name" value="Ferrochelatase_N"/>
    <property type="match status" value="1"/>
</dbReference>
<dbReference type="SUPFAM" id="SSF53800">
    <property type="entry name" value="Chelatase"/>
    <property type="match status" value="1"/>
</dbReference>
<dbReference type="GO" id="GO:0046872">
    <property type="term" value="F:metal ion binding"/>
    <property type="evidence" value="ECO:0007669"/>
    <property type="project" value="UniProtKB-KW"/>
</dbReference>